<keyword evidence="3 6" id="KW-0460">Magnesium</keyword>
<comment type="pathway">
    <text evidence="6">Quinol/quinone metabolism; menaquinone biosynthesis.</text>
</comment>
<feature type="domain" description="Thiamine pyrophosphate enzyme N-terminal TPP-binding" evidence="8">
    <location>
        <begin position="74"/>
        <end position="190"/>
    </location>
</feature>
<reference evidence="9 10" key="1">
    <citation type="journal article" date="2018" name="Nat. Biotechnol.">
        <title>A standardized bacterial taxonomy based on genome phylogeny substantially revises the tree of life.</title>
        <authorList>
            <person name="Parks D.H."/>
            <person name="Chuvochina M."/>
            <person name="Waite D.W."/>
            <person name="Rinke C."/>
            <person name="Skarshewski A."/>
            <person name="Chaumeil P.A."/>
            <person name="Hugenholtz P."/>
        </authorList>
    </citation>
    <scope>NUCLEOTIDE SEQUENCE [LARGE SCALE GENOMIC DNA]</scope>
    <source>
        <strain evidence="9">UBA11247</strain>
    </source>
</reference>
<dbReference type="EMBL" id="DQID01000084">
    <property type="protein sequence ID" value="HCT13789.1"/>
    <property type="molecule type" value="Genomic_DNA"/>
</dbReference>
<evidence type="ECO:0000256" key="1">
    <source>
        <dbReference type="ARBA" id="ARBA00022679"/>
    </source>
</evidence>
<evidence type="ECO:0000256" key="4">
    <source>
        <dbReference type="ARBA" id="ARBA00023052"/>
    </source>
</evidence>
<dbReference type="EC" id="2.2.1.9" evidence="6"/>
<dbReference type="HAMAP" id="MF_01659">
    <property type="entry name" value="MenD"/>
    <property type="match status" value="1"/>
</dbReference>
<dbReference type="GO" id="GO:0070204">
    <property type="term" value="F:2-succinyl-5-enolpyruvyl-6-hydroxy-3-cyclohexene-1-carboxylic-acid synthase activity"/>
    <property type="evidence" value="ECO:0007669"/>
    <property type="project" value="UniProtKB-UniRule"/>
</dbReference>
<evidence type="ECO:0000259" key="8">
    <source>
        <dbReference type="Pfam" id="PF02776"/>
    </source>
</evidence>
<dbReference type="InterPro" id="IPR004433">
    <property type="entry name" value="MenaQ_synth_MenD"/>
</dbReference>
<feature type="region of interest" description="Disordered" evidence="7">
    <location>
        <begin position="1"/>
        <end position="63"/>
    </location>
</feature>
<evidence type="ECO:0000256" key="5">
    <source>
        <dbReference type="ARBA" id="ARBA00023211"/>
    </source>
</evidence>
<dbReference type="Gene3D" id="3.40.50.1220">
    <property type="entry name" value="TPP-binding domain"/>
    <property type="match status" value="1"/>
</dbReference>
<keyword evidence="4 6" id="KW-0786">Thiamine pyrophosphate</keyword>
<dbReference type="Pfam" id="PF02776">
    <property type="entry name" value="TPP_enzyme_N"/>
    <property type="match status" value="1"/>
</dbReference>
<dbReference type="PANTHER" id="PTHR42916">
    <property type="entry name" value="2-SUCCINYL-5-ENOLPYRUVYL-6-HYDROXY-3-CYCLOHEXENE-1-CARBOXYLATE SYNTHASE"/>
    <property type="match status" value="1"/>
</dbReference>
<gene>
    <name evidence="6" type="primary">menD</name>
    <name evidence="9" type="ORF">DIW82_03055</name>
</gene>
<dbReference type="SUPFAM" id="SSF52518">
    <property type="entry name" value="Thiamin diphosphate-binding fold (THDP-binding)"/>
    <property type="match status" value="2"/>
</dbReference>
<sequence length="671" mass="68216">MDIDAAQSLSADRDAGRDADRATGGDAGRATERVAGAAVGQDAADQAEDQADTPDLAGADPAGQAADLAPATLVAAVVVDELCRAGVTDAVVCPGSRSAALALALAEADRTGRLRLHVRTDERTASFLALGLARRSGRPVPVVMTSGTAVANCLPAMVEATASGVPLMIFSADRPWSYQGTGANQTIAQAGIFGVHAVVAATLDAAVRSADPDHREVRATVDRVVDAALDRNGAGVRAGGVQLDIPFTEPMVPGTAAEVSLAAEVAAASGGTDGDGTPVAWSTGWPLVGPAAPSTPDTPTVTVDLSRRTLVIVGDVRDRPWARRVLDVLADVPTIAEPTAPAPATPVHPAAAGLLTGEVTGGGEDGTAATVVRTRPEQIVLVGRPTLHRSISRLLADPAVDIVALTDRDPVTDVAHTVRRRGRGVRVTGELPADWLKICAAASEVAVEAVRDTVASDDFTGLHTAAAVTDALRDGDALVLGASSAVRDASLCGLPFPGVWTVSNRGAAGIDGTVSTAVGVALAHASTDPTAVRAPRTVALMGDLTFLHDAGGLNIGPGEPRPENLVIVVSNDDGGAIFETLEAGRPALRTFDDGRPVFDRVFGTPTGADLGALCEAYGVAHRQVGSLADLSTALDEHAEGATEGFLVIEAAVDRQVRAGLHGALTRRTTVG</sequence>
<keyword evidence="5 6" id="KW-0464">Manganese</keyword>
<dbReference type="CDD" id="cd02009">
    <property type="entry name" value="TPP_SHCHC_synthase"/>
    <property type="match status" value="1"/>
</dbReference>
<comment type="pathway">
    <text evidence="6">Quinol/quinone metabolism; 1,4-dihydroxy-2-naphthoate biosynthesis; 1,4-dihydroxy-2-naphthoate from chorismate: step 2/7.</text>
</comment>
<comment type="similarity">
    <text evidence="6">Belongs to the TPP enzyme family. MenD subfamily.</text>
</comment>
<evidence type="ECO:0000313" key="10">
    <source>
        <dbReference type="Proteomes" id="UP000261739"/>
    </source>
</evidence>
<comment type="caution">
    <text evidence="9">The sequence shown here is derived from an EMBL/GenBank/DDBJ whole genome shotgun (WGS) entry which is preliminary data.</text>
</comment>
<comment type="cofactor">
    <cofactor evidence="6">
        <name>Mg(2+)</name>
        <dbReference type="ChEBI" id="CHEBI:18420"/>
    </cofactor>
    <cofactor evidence="6">
        <name>Mn(2+)</name>
        <dbReference type="ChEBI" id="CHEBI:29035"/>
    </cofactor>
</comment>
<comment type="catalytic activity">
    <reaction evidence="6">
        <text>isochorismate + 2-oxoglutarate + H(+) = 5-enolpyruvoyl-6-hydroxy-2-succinyl-cyclohex-3-ene-1-carboxylate + CO2</text>
        <dbReference type="Rhea" id="RHEA:25593"/>
        <dbReference type="ChEBI" id="CHEBI:15378"/>
        <dbReference type="ChEBI" id="CHEBI:16526"/>
        <dbReference type="ChEBI" id="CHEBI:16810"/>
        <dbReference type="ChEBI" id="CHEBI:29780"/>
        <dbReference type="ChEBI" id="CHEBI:58818"/>
        <dbReference type="EC" id="2.2.1.9"/>
    </reaction>
</comment>
<dbReference type="GO" id="GO:0009234">
    <property type="term" value="P:menaquinone biosynthetic process"/>
    <property type="evidence" value="ECO:0007669"/>
    <property type="project" value="UniProtKB-UniRule"/>
</dbReference>
<comment type="cofactor">
    <cofactor evidence="6">
        <name>thiamine diphosphate</name>
        <dbReference type="ChEBI" id="CHEBI:58937"/>
    </cofactor>
    <text evidence="6">Binds 1 thiamine pyrophosphate per subunit.</text>
</comment>
<dbReference type="InterPro" id="IPR029061">
    <property type="entry name" value="THDP-binding"/>
</dbReference>
<evidence type="ECO:0000313" key="9">
    <source>
        <dbReference type="EMBL" id="HCT13789.1"/>
    </source>
</evidence>
<dbReference type="GO" id="GO:0000287">
    <property type="term" value="F:magnesium ion binding"/>
    <property type="evidence" value="ECO:0007669"/>
    <property type="project" value="UniProtKB-UniRule"/>
</dbReference>
<proteinExistence type="inferred from homology"/>
<dbReference type="AlphaFoldDB" id="A0A3D4SWX8"/>
<feature type="compositionally biased region" description="Low complexity" evidence="7">
    <location>
        <begin position="34"/>
        <end position="44"/>
    </location>
</feature>
<protein>
    <recommendedName>
        <fullName evidence="6">2-succinyl-5-enolpyruvyl-6-hydroxy-3-cyclohexene-1-carboxylate synthase</fullName>
        <shortName evidence="6">SEPHCHC synthase</shortName>
        <ecNumber evidence="6">2.2.1.9</ecNumber>
    </recommendedName>
    <alternativeName>
        <fullName evidence="6">Menaquinone biosynthesis protein MenD</fullName>
    </alternativeName>
</protein>
<evidence type="ECO:0000256" key="3">
    <source>
        <dbReference type="ARBA" id="ARBA00022842"/>
    </source>
</evidence>
<keyword evidence="6" id="KW-0474">Menaquinone biosynthesis</keyword>
<dbReference type="UniPathway" id="UPA01057">
    <property type="reaction ID" value="UER00164"/>
</dbReference>
<comment type="function">
    <text evidence="6">Catalyzes the thiamine diphosphate-dependent decarboxylation of 2-oxoglutarate and the subsequent addition of the resulting succinic semialdehyde-thiamine pyrophosphate anion to isochorismate to yield 2-succinyl-5-enolpyruvyl-6-hydroxy-3-cyclohexene-1-carboxylate (SEPHCHC).</text>
</comment>
<dbReference type="UniPathway" id="UPA00079"/>
<dbReference type="GO" id="GO:0030145">
    <property type="term" value="F:manganese ion binding"/>
    <property type="evidence" value="ECO:0007669"/>
    <property type="project" value="UniProtKB-UniRule"/>
</dbReference>
<comment type="subunit">
    <text evidence="6">Homodimer.</text>
</comment>
<dbReference type="Proteomes" id="UP000261739">
    <property type="component" value="Unassembled WGS sequence"/>
</dbReference>
<dbReference type="InterPro" id="IPR012001">
    <property type="entry name" value="Thiamin_PyroP_enz_TPP-bd_dom"/>
</dbReference>
<dbReference type="Gene3D" id="3.40.50.970">
    <property type="match status" value="2"/>
</dbReference>
<evidence type="ECO:0000256" key="7">
    <source>
        <dbReference type="SAM" id="MobiDB-lite"/>
    </source>
</evidence>
<dbReference type="NCBIfam" id="TIGR00173">
    <property type="entry name" value="menD"/>
    <property type="match status" value="1"/>
</dbReference>
<keyword evidence="2 6" id="KW-0479">Metal-binding</keyword>
<name>A0A3D4SWX8_9CORY</name>
<dbReference type="STRING" id="863239.GCA_000213935_01337"/>
<evidence type="ECO:0000256" key="6">
    <source>
        <dbReference type="HAMAP-Rule" id="MF_01659"/>
    </source>
</evidence>
<keyword evidence="1 6" id="KW-0808">Transferase</keyword>
<dbReference type="PANTHER" id="PTHR42916:SF1">
    <property type="entry name" value="PROTEIN PHYLLO, CHLOROPLASTIC"/>
    <property type="match status" value="1"/>
</dbReference>
<dbReference type="GO" id="GO:0030976">
    <property type="term" value="F:thiamine pyrophosphate binding"/>
    <property type="evidence" value="ECO:0007669"/>
    <property type="project" value="UniProtKB-UniRule"/>
</dbReference>
<accession>A0A3D4SWX8</accession>
<evidence type="ECO:0000256" key="2">
    <source>
        <dbReference type="ARBA" id="ARBA00022723"/>
    </source>
</evidence>
<feature type="compositionally biased region" description="Basic and acidic residues" evidence="7">
    <location>
        <begin position="11"/>
        <end position="23"/>
    </location>
</feature>
<organism evidence="9 10">
    <name type="scientific">Corynebacterium nuruki</name>
    <dbReference type="NCBI Taxonomy" id="1032851"/>
    <lineage>
        <taxon>Bacteria</taxon>
        <taxon>Bacillati</taxon>
        <taxon>Actinomycetota</taxon>
        <taxon>Actinomycetes</taxon>
        <taxon>Mycobacteriales</taxon>
        <taxon>Corynebacteriaceae</taxon>
        <taxon>Corynebacterium</taxon>
    </lineage>
</organism>